<feature type="region of interest" description="Disordered" evidence="4">
    <location>
        <begin position="757"/>
        <end position="836"/>
    </location>
</feature>
<protein>
    <recommendedName>
        <fullName evidence="9">Suppressor of forked domain-containing protein</fullName>
    </recommendedName>
</protein>
<feature type="compositionally biased region" description="Low complexity" evidence="4">
    <location>
        <begin position="663"/>
        <end position="674"/>
    </location>
</feature>
<dbReference type="Gene3D" id="1.25.40.1040">
    <property type="match status" value="1"/>
</dbReference>
<name>A0AAW1RXH3_9CHLO</name>
<evidence type="ECO:0000256" key="3">
    <source>
        <dbReference type="ARBA" id="ARBA00023242"/>
    </source>
</evidence>
<dbReference type="EMBL" id="JALJOU010000018">
    <property type="protein sequence ID" value="KAK9838494.1"/>
    <property type="molecule type" value="Genomic_DNA"/>
</dbReference>
<dbReference type="PANTHER" id="PTHR19980:SF0">
    <property type="entry name" value="CLEAVAGE STIMULATION FACTOR SUBUNIT 3"/>
    <property type="match status" value="1"/>
</dbReference>
<evidence type="ECO:0000313" key="8">
    <source>
        <dbReference type="Proteomes" id="UP001445335"/>
    </source>
</evidence>
<dbReference type="PANTHER" id="PTHR19980">
    <property type="entry name" value="RNA CLEAVAGE STIMULATION FACTOR"/>
    <property type="match status" value="1"/>
</dbReference>
<proteinExistence type="predicted"/>
<feature type="domain" description="Suppressor of forked" evidence="5">
    <location>
        <begin position="88"/>
        <end position="640"/>
    </location>
</feature>
<evidence type="ECO:0000313" key="7">
    <source>
        <dbReference type="EMBL" id="KAK9838494.1"/>
    </source>
</evidence>
<evidence type="ECO:0000256" key="4">
    <source>
        <dbReference type="SAM" id="MobiDB-lite"/>
    </source>
</evidence>
<reference evidence="7 8" key="1">
    <citation type="journal article" date="2024" name="Nat. Commun.">
        <title>Phylogenomics reveals the evolutionary origins of lichenization in chlorophyte algae.</title>
        <authorList>
            <person name="Puginier C."/>
            <person name="Libourel C."/>
            <person name="Otte J."/>
            <person name="Skaloud P."/>
            <person name="Haon M."/>
            <person name="Grisel S."/>
            <person name="Petersen M."/>
            <person name="Berrin J.G."/>
            <person name="Delaux P.M."/>
            <person name="Dal Grande F."/>
            <person name="Keller J."/>
        </authorList>
    </citation>
    <scope>NUCLEOTIDE SEQUENCE [LARGE SCALE GENOMIC DNA]</scope>
    <source>
        <strain evidence="7 8">SAG 245.80</strain>
    </source>
</reference>
<organism evidence="7 8">
    <name type="scientific">Elliptochloris bilobata</name>
    <dbReference type="NCBI Taxonomy" id="381761"/>
    <lineage>
        <taxon>Eukaryota</taxon>
        <taxon>Viridiplantae</taxon>
        <taxon>Chlorophyta</taxon>
        <taxon>core chlorophytes</taxon>
        <taxon>Trebouxiophyceae</taxon>
        <taxon>Trebouxiophyceae incertae sedis</taxon>
        <taxon>Elliptochloris clade</taxon>
        <taxon>Elliptochloris</taxon>
    </lineage>
</organism>
<sequence length="836" mass="89644">MDEQKASVPGLGKVEGVQDILDQNKVLINEINSNHEARTPEALARNVVLIQELNSNVSKVLDMYSELTESLTQLGEEEVKTETALQDKVAAHRARIAADVWDAAAWQALAADIGRAVGPGKPAPELLTLYRSAMEQLLAQFPTAAIYWQQYAEVELAAGNTEAVKTIFGRCLLHNLHVDLWRLYLRFIKQVNGARGGEGVVEVRWAYEYTLDRVGTDIGASPLWQEFIAYLQAPRPGTPAYQALFGGGPAGQEDAQRTMLLRRAFQRALAVPSPALEALWRAYEQFEAGGPPGPARVLGRRILDEHRPRYQAARSALRERQARLAQINPGMLPLPPGKGGAAQAAQAAAWQRYLAWERSNVQHLDGPALAARVMLAYDQALGPLVHFPEVWYDFARWHSAEGGSGPAAAAAVLARARQTLPSCLMLHFAAAELEEERGDADAVRAVFEGLVAGLVAPADAAAPEPPPALQLSPELGSLAWVHYMRWARRADGLAASRKLFIRSRKWPACGWQVYAAAALMEWQGERADKVPRNIFELGLRHFLGQPGYVAAYAGWLVTAGDAPNARALFERALAGQPAPEAARALWDHYLKFEVEAGDSAAVRALEARRRDALGDPPPYDNAHTLLLKYRMLDLWPCTDEQRLHLERLLGLAPALAEDTSSAAAADGSSAWPGAPVSPGALPGPSPHRSPGGALLNSETLQLPPELGRLLGALPPPQAVDGPIPSVDAFIELLLVVDVSPAAAAAADAAAAHAARLPPAPRLAPPPGAAPFGDAGPPANLPQPGGEEWGSSGAVKRPHGGDGEPEENGVGAAQPPAHDVFRQRRKLQRSRAAGGEG</sequence>
<dbReference type="InterPro" id="IPR009741">
    <property type="entry name" value="EARLY_FLOWERING_4_dom"/>
</dbReference>
<dbReference type="GO" id="GO:0031124">
    <property type="term" value="P:mRNA 3'-end processing"/>
    <property type="evidence" value="ECO:0007669"/>
    <property type="project" value="InterPro"/>
</dbReference>
<evidence type="ECO:0000259" key="6">
    <source>
        <dbReference type="Pfam" id="PF07011"/>
    </source>
</evidence>
<dbReference type="InterPro" id="IPR003107">
    <property type="entry name" value="HAT"/>
</dbReference>
<keyword evidence="8" id="KW-1185">Reference proteome</keyword>
<dbReference type="InterPro" id="IPR045243">
    <property type="entry name" value="Rna14-like"/>
</dbReference>
<dbReference type="AlphaFoldDB" id="A0AAW1RXH3"/>
<dbReference type="GO" id="GO:0003729">
    <property type="term" value="F:mRNA binding"/>
    <property type="evidence" value="ECO:0007669"/>
    <property type="project" value="TreeGrafter"/>
</dbReference>
<feature type="compositionally biased region" description="Pro residues" evidence="4">
    <location>
        <begin position="757"/>
        <end position="768"/>
    </location>
</feature>
<evidence type="ECO:0000256" key="2">
    <source>
        <dbReference type="ARBA" id="ARBA00022737"/>
    </source>
</evidence>
<dbReference type="Pfam" id="PF07011">
    <property type="entry name" value="Elf4"/>
    <property type="match status" value="1"/>
</dbReference>
<dbReference type="SMART" id="SM00386">
    <property type="entry name" value="HAT"/>
    <property type="match status" value="7"/>
</dbReference>
<evidence type="ECO:0000256" key="1">
    <source>
        <dbReference type="ARBA" id="ARBA00004123"/>
    </source>
</evidence>
<feature type="region of interest" description="Disordered" evidence="4">
    <location>
        <begin position="663"/>
        <end position="697"/>
    </location>
</feature>
<accession>A0AAW1RXH3</accession>
<comment type="subcellular location">
    <subcellularLocation>
        <location evidence="1">Nucleus</location>
    </subcellularLocation>
</comment>
<dbReference type="SUPFAM" id="SSF48452">
    <property type="entry name" value="TPR-like"/>
    <property type="match status" value="1"/>
</dbReference>
<evidence type="ECO:0000259" key="5">
    <source>
        <dbReference type="Pfam" id="PF05843"/>
    </source>
</evidence>
<evidence type="ECO:0008006" key="9">
    <source>
        <dbReference type="Google" id="ProtNLM"/>
    </source>
</evidence>
<keyword evidence="2" id="KW-0677">Repeat</keyword>
<gene>
    <name evidence="7" type="ORF">WJX81_002771</name>
</gene>
<dbReference type="GO" id="GO:0005634">
    <property type="term" value="C:nucleus"/>
    <property type="evidence" value="ECO:0007669"/>
    <property type="project" value="UniProtKB-SubCell"/>
</dbReference>
<dbReference type="Proteomes" id="UP001445335">
    <property type="component" value="Unassembled WGS sequence"/>
</dbReference>
<feature type="domain" description="Protein EARLY FLOWERING 4" evidence="6">
    <location>
        <begin position="16"/>
        <end position="78"/>
    </location>
</feature>
<dbReference type="InterPro" id="IPR008847">
    <property type="entry name" value="Suf"/>
</dbReference>
<dbReference type="InterPro" id="IPR011990">
    <property type="entry name" value="TPR-like_helical_dom_sf"/>
</dbReference>
<comment type="caution">
    <text evidence="7">The sequence shown here is derived from an EMBL/GenBank/DDBJ whole genome shotgun (WGS) entry which is preliminary data.</text>
</comment>
<dbReference type="Pfam" id="PF05843">
    <property type="entry name" value="Suf"/>
    <property type="match status" value="1"/>
</dbReference>
<keyword evidence="3" id="KW-0539">Nucleus</keyword>